<gene>
    <name evidence="9" type="ORF">PSTEL_08615</name>
</gene>
<evidence type="ECO:0000256" key="3">
    <source>
        <dbReference type="ARBA" id="ARBA00022475"/>
    </source>
</evidence>
<dbReference type="OrthoDB" id="478565at2"/>
<organism evidence="9 10">
    <name type="scientific">Paenibacillus stellifer</name>
    <dbReference type="NCBI Taxonomy" id="169760"/>
    <lineage>
        <taxon>Bacteria</taxon>
        <taxon>Bacillati</taxon>
        <taxon>Bacillota</taxon>
        <taxon>Bacilli</taxon>
        <taxon>Bacillales</taxon>
        <taxon>Paenibacillaceae</taxon>
        <taxon>Paenibacillus</taxon>
    </lineage>
</organism>
<feature type="transmembrane region" description="Helical" evidence="7">
    <location>
        <begin position="170"/>
        <end position="191"/>
    </location>
</feature>
<keyword evidence="10" id="KW-1185">Reference proteome</keyword>
<protein>
    <submittedName>
        <fullName evidence="9">Transporter</fullName>
    </submittedName>
</protein>
<dbReference type="InterPro" id="IPR020846">
    <property type="entry name" value="MFS_dom"/>
</dbReference>
<feature type="transmembrane region" description="Helical" evidence="7">
    <location>
        <begin position="299"/>
        <end position="321"/>
    </location>
</feature>
<dbReference type="EMBL" id="CP009286">
    <property type="protein sequence ID" value="AIQ63146.1"/>
    <property type="molecule type" value="Genomic_DNA"/>
</dbReference>
<dbReference type="RefSeq" id="WP_038694600.1">
    <property type="nucleotide sequence ID" value="NZ_CP009286.1"/>
</dbReference>
<dbReference type="InterPro" id="IPR011701">
    <property type="entry name" value="MFS"/>
</dbReference>
<evidence type="ECO:0000313" key="9">
    <source>
        <dbReference type="EMBL" id="AIQ63146.1"/>
    </source>
</evidence>
<feature type="transmembrane region" description="Helical" evidence="7">
    <location>
        <begin position="212"/>
        <end position="233"/>
    </location>
</feature>
<dbReference type="Pfam" id="PF07690">
    <property type="entry name" value="MFS_1"/>
    <property type="match status" value="2"/>
</dbReference>
<keyword evidence="5 7" id="KW-1133">Transmembrane helix</keyword>
<reference evidence="9 10" key="1">
    <citation type="submission" date="2014-08" db="EMBL/GenBank/DDBJ databases">
        <title>Comparative genomics of the Paenibacillus odorifer group.</title>
        <authorList>
            <person name="den Bakker H.C."/>
            <person name="Tsai Y.-C."/>
            <person name="Martin N."/>
            <person name="Korlach J."/>
            <person name="Wiedmann M."/>
        </authorList>
    </citation>
    <scope>NUCLEOTIDE SEQUENCE [LARGE SCALE GENOMIC DNA]</scope>
    <source>
        <strain evidence="9 10">DSM 14472</strain>
    </source>
</reference>
<feature type="transmembrane region" description="Helical" evidence="7">
    <location>
        <begin position="20"/>
        <end position="40"/>
    </location>
</feature>
<dbReference type="PANTHER" id="PTHR23521">
    <property type="entry name" value="TRANSPORTER MFS SUPERFAMILY"/>
    <property type="match status" value="1"/>
</dbReference>
<evidence type="ECO:0000256" key="2">
    <source>
        <dbReference type="ARBA" id="ARBA00022448"/>
    </source>
</evidence>
<dbReference type="AlphaFoldDB" id="A0A089LNL1"/>
<dbReference type="PANTHER" id="PTHR23521:SF2">
    <property type="entry name" value="TRANSPORTER MFS SUPERFAMILY"/>
    <property type="match status" value="1"/>
</dbReference>
<evidence type="ECO:0000256" key="6">
    <source>
        <dbReference type="ARBA" id="ARBA00023136"/>
    </source>
</evidence>
<evidence type="ECO:0000256" key="1">
    <source>
        <dbReference type="ARBA" id="ARBA00004651"/>
    </source>
</evidence>
<dbReference type="CDD" id="cd17477">
    <property type="entry name" value="MFS_YcaD_like"/>
    <property type="match status" value="1"/>
</dbReference>
<accession>A0A089LNL1</accession>
<keyword evidence="3" id="KW-1003">Cell membrane</keyword>
<keyword evidence="4 7" id="KW-0812">Transmembrane</keyword>
<dbReference type="InterPro" id="IPR047200">
    <property type="entry name" value="MFS_YcaD-like"/>
</dbReference>
<evidence type="ECO:0000256" key="7">
    <source>
        <dbReference type="SAM" id="Phobius"/>
    </source>
</evidence>
<feature type="transmembrane region" description="Helical" evidence="7">
    <location>
        <begin position="52"/>
        <end position="72"/>
    </location>
</feature>
<dbReference type="SUPFAM" id="SSF103473">
    <property type="entry name" value="MFS general substrate transporter"/>
    <property type="match status" value="1"/>
</dbReference>
<proteinExistence type="predicted"/>
<evidence type="ECO:0000259" key="8">
    <source>
        <dbReference type="PROSITE" id="PS50850"/>
    </source>
</evidence>
<sequence length="395" mass="42278">MEQKAHKAGKLNDLFGGGKAIIYGIALLVGVSVGVINPLSTTHMTANHGEEIWIGVISSSYFFFMALGSMVADRTMRGTDMKRVITSGLLLTAVCSALFPLFTVNVVWLLLMSLMGIGISCNMMGLQTALHNLTGEKSLGMVSGLYSLCFALGMIASSALAPMVYDQVAWLPFAFSCFCLVLASAVIYFKLPGKLIIPGRAGKKVLSKISQPLFGAFVYGFGETIVVSLYPLYLIREHVAVAQTGYGLSVFAVGSILGLLPVTYLADRIGCKKCLILCAAISIFTLLGIVTSGSMPLRLLFSFASGFIIGPLYPLAMALTVQELTPEERSSGNALFTTFYGFGSAAGPFLSSVVMNAWGNQHLFTVCMLLFCLFLAHAAITRKGSKVRVTKEEIL</sequence>
<dbReference type="GO" id="GO:0022857">
    <property type="term" value="F:transmembrane transporter activity"/>
    <property type="evidence" value="ECO:0007669"/>
    <property type="project" value="InterPro"/>
</dbReference>
<evidence type="ECO:0000256" key="5">
    <source>
        <dbReference type="ARBA" id="ARBA00022989"/>
    </source>
</evidence>
<name>A0A089LNL1_9BACL</name>
<evidence type="ECO:0000313" key="10">
    <source>
        <dbReference type="Proteomes" id="UP000029507"/>
    </source>
</evidence>
<feature type="transmembrane region" description="Helical" evidence="7">
    <location>
        <begin position="361"/>
        <end position="380"/>
    </location>
</feature>
<dbReference type="KEGG" id="pste:PSTEL_08615"/>
<dbReference type="Proteomes" id="UP000029507">
    <property type="component" value="Chromosome"/>
</dbReference>
<feature type="transmembrane region" description="Helical" evidence="7">
    <location>
        <begin position="245"/>
        <end position="267"/>
    </location>
</feature>
<keyword evidence="6 7" id="KW-0472">Membrane</keyword>
<feature type="transmembrane region" description="Helical" evidence="7">
    <location>
        <begin position="142"/>
        <end position="164"/>
    </location>
</feature>
<dbReference type="HOGENOM" id="CLU_711048_0_0_9"/>
<feature type="transmembrane region" description="Helical" evidence="7">
    <location>
        <begin position="108"/>
        <end position="130"/>
    </location>
</feature>
<feature type="transmembrane region" description="Helical" evidence="7">
    <location>
        <begin position="274"/>
        <end position="293"/>
    </location>
</feature>
<feature type="transmembrane region" description="Helical" evidence="7">
    <location>
        <begin position="333"/>
        <end position="355"/>
    </location>
</feature>
<dbReference type="Gene3D" id="1.20.1250.20">
    <property type="entry name" value="MFS general substrate transporter like domains"/>
    <property type="match status" value="2"/>
</dbReference>
<feature type="transmembrane region" description="Helical" evidence="7">
    <location>
        <begin position="84"/>
        <end position="102"/>
    </location>
</feature>
<feature type="domain" description="Major facilitator superfamily (MFS) profile" evidence="8">
    <location>
        <begin position="208"/>
        <end position="395"/>
    </location>
</feature>
<keyword evidence="2" id="KW-0813">Transport</keyword>
<evidence type="ECO:0000256" key="4">
    <source>
        <dbReference type="ARBA" id="ARBA00022692"/>
    </source>
</evidence>
<dbReference type="InterPro" id="IPR036259">
    <property type="entry name" value="MFS_trans_sf"/>
</dbReference>
<comment type="subcellular location">
    <subcellularLocation>
        <location evidence="1">Cell membrane</location>
        <topology evidence="1">Multi-pass membrane protein</topology>
    </subcellularLocation>
</comment>
<dbReference type="GO" id="GO:0005886">
    <property type="term" value="C:plasma membrane"/>
    <property type="evidence" value="ECO:0007669"/>
    <property type="project" value="UniProtKB-SubCell"/>
</dbReference>
<dbReference type="PROSITE" id="PS50850">
    <property type="entry name" value="MFS"/>
    <property type="match status" value="1"/>
</dbReference>